<evidence type="ECO:0000313" key="3">
    <source>
        <dbReference type="EMBL" id="CAI8046479.1"/>
    </source>
</evidence>
<keyword evidence="1" id="KW-0547">Nucleotide-binding</keyword>
<dbReference type="InterPro" id="IPR033756">
    <property type="entry name" value="YlxH/NBP35"/>
</dbReference>
<dbReference type="AlphaFoldDB" id="A0AA35X6X7"/>
<name>A0AA35X6X7_GEOBA</name>
<reference evidence="3" key="1">
    <citation type="submission" date="2023-03" db="EMBL/GenBank/DDBJ databases">
        <authorList>
            <person name="Steffen K."/>
            <person name="Cardenas P."/>
        </authorList>
    </citation>
    <scope>NUCLEOTIDE SEQUENCE</scope>
</reference>
<sequence length="95" mass="10721">MLNAPVIGIVENMAAYVCTDCGKTERPVPIGHTEEMARQFDILLLGKIPSIRGYSIAAADDDEGSVFVDSVRRDTPRRTTFLRHYDDVEIRTFFE</sequence>
<dbReference type="Gene3D" id="3.40.50.300">
    <property type="entry name" value="P-loop containing nucleotide triphosphate hydrolases"/>
    <property type="match status" value="1"/>
</dbReference>
<evidence type="ECO:0000313" key="4">
    <source>
        <dbReference type="Proteomes" id="UP001174909"/>
    </source>
</evidence>
<dbReference type="GO" id="GO:0005524">
    <property type="term" value="F:ATP binding"/>
    <property type="evidence" value="ECO:0007669"/>
    <property type="project" value="UniProtKB-KW"/>
</dbReference>
<comment type="caution">
    <text evidence="3">The sequence shown here is derived from an EMBL/GenBank/DDBJ whole genome shotgun (WGS) entry which is preliminary data.</text>
</comment>
<dbReference type="Pfam" id="PF10609">
    <property type="entry name" value="ParA"/>
    <property type="match status" value="1"/>
</dbReference>
<dbReference type="Proteomes" id="UP001174909">
    <property type="component" value="Unassembled WGS sequence"/>
</dbReference>
<proteinExistence type="predicted"/>
<dbReference type="EMBL" id="CASHTH010003565">
    <property type="protein sequence ID" value="CAI8046479.1"/>
    <property type="molecule type" value="Genomic_DNA"/>
</dbReference>
<protein>
    <submittedName>
        <fullName evidence="3">Iron-sulfur cluster carrier protein</fullName>
    </submittedName>
</protein>
<evidence type="ECO:0000256" key="2">
    <source>
        <dbReference type="ARBA" id="ARBA00022840"/>
    </source>
</evidence>
<accession>A0AA35X6X7</accession>
<dbReference type="InterPro" id="IPR027417">
    <property type="entry name" value="P-loop_NTPase"/>
</dbReference>
<organism evidence="3 4">
    <name type="scientific">Geodia barretti</name>
    <name type="common">Barrett's horny sponge</name>
    <dbReference type="NCBI Taxonomy" id="519541"/>
    <lineage>
        <taxon>Eukaryota</taxon>
        <taxon>Metazoa</taxon>
        <taxon>Porifera</taxon>
        <taxon>Demospongiae</taxon>
        <taxon>Heteroscleromorpha</taxon>
        <taxon>Tetractinellida</taxon>
        <taxon>Astrophorina</taxon>
        <taxon>Geodiidae</taxon>
        <taxon>Geodia</taxon>
    </lineage>
</organism>
<keyword evidence="2" id="KW-0067">ATP-binding</keyword>
<evidence type="ECO:0000256" key="1">
    <source>
        <dbReference type="ARBA" id="ARBA00022741"/>
    </source>
</evidence>
<gene>
    <name evidence="3" type="ORF">GBAR_LOCUS25718</name>
</gene>
<keyword evidence="4" id="KW-1185">Reference proteome</keyword>